<organism evidence="4 5">
    <name type="scientific">Scyliorhinus torazame</name>
    <name type="common">Cloudy catshark</name>
    <name type="synonym">Catulus torazame</name>
    <dbReference type="NCBI Taxonomy" id="75743"/>
    <lineage>
        <taxon>Eukaryota</taxon>
        <taxon>Metazoa</taxon>
        <taxon>Chordata</taxon>
        <taxon>Craniata</taxon>
        <taxon>Vertebrata</taxon>
        <taxon>Chondrichthyes</taxon>
        <taxon>Elasmobranchii</taxon>
        <taxon>Galeomorphii</taxon>
        <taxon>Galeoidea</taxon>
        <taxon>Carcharhiniformes</taxon>
        <taxon>Scyliorhinidae</taxon>
        <taxon>Scyliorhinus</taxon>
    </lineage>
</organism>
<gene>
    <name evidence="4" type="ORF">scyTo_0012729</name>
</gene>
<dbReference type="InterPro" id="IPR000198">
    <property type="entry name" value="RhoGAP_dom"/>
</dbReference>
<keyword evidence="1" id="KW-0343">GTPase activation</keyword>
<dbReference type="OrthoDB" id="10024839at2759"/>
<dbReference type="InterPro" id="IPR037863">
    <property type="entry name" value="RHOGAP6/36"/>
</dbReference>
<dbReference type="Gene3D" id="1.10.555.10">
    <property type="entry name" value="Rho GTPase activation protein"/>
    <property type="match status" value="1"/>
</dbReference>
<dbReference type="GO" id="GO:0005856">
    <property type="term" value="C:cytoskeleton"/>
    <property type="evidence" value="ECO:0007669"/>
    <property type="project" value="UniProtKB-ARBA"/>
</dbReference>
<dbReference type="GO" id="GO:1902533">
    <property type="term" value="P:positive regulation of intracellular signal transduction"/>
    <property type="evidence" value="ECO:0007669"/>
    <property type="project" value="UniProtKB-ARBA"/>
</dbReference>
<accession>A0A401NHK5</accession>
<feature type="region of interest" description="Disordered" evidence="2">
    <location>
        <begin position="71"/>
        <end position="93"/>
    </location>
</feature>
<dbReference type="AlphaFoldDB" id="A0A401NHK5"/>
<dbReference type="FunFam" id="1.10.555.10:FF:000017">
    <property type="entry name" value="Rho GTPase activating protein 6"/>
    <property type="match status" value="1"/>
</dbReference>
<name>A0A401NHK5_SCYTO</name>
<evidence type="ECO:0000256" key="2">
    <source>
        <dbReference type="SAM" id="MobiDB-lite"/>
    </source>
</evidence>
<dbReference type="EMBL" id="BFAA01006236">
    <property type="protein sequence ID" value="GCB60355.1"/>
    <property type="molecule type" value="Genomic_DNA"/>
</dbReference>
<dbReference type="PANTHER" id="PTHR12635">
    <property type="entry name" value="RHO-GTPASE-ACTIVATING PROTEIN 6 FAMILY MEMBER"/>
    <property type="match status" value="1"/>
</dbReference>
<evidence type="ECO:0000256" key="1">
    <source>
        <dbReference type="ARBA" id="ARBA00022468"/>
    </source>
</evidence>
<dbReference type="PANTHER" id="PTHR12635:SF13">
    <property type="entry name" value="RHO GTPASE-ACTIVATING PROTEIN 6"/>
    <property type="match status" value="1"/>
</dbReference>
<proteinExistence type="predicted"/>
<comment type="caution">
    <text evidence="4">The sequence shown here is derived from an EMBL/GenBank/DDBJ whole genome shotgun (WGS) entry which is preliminary data.</text>
</comment>
<dbReference type="GO" id="GO:0007165">
    <property type="term" value="P:signal transduction"/>
    <property type="evidence" value="ECO:0007669"/>
    <property type="project" value="InterPro"/>
</dbReference>
<protein>
    <recommendedName>
        <fullName evidence="3">Rho-GAP domain-containing protein</fullName>
    </recommendedName>
</protein>
<dbReference type="InterPro" id="IPR008936">
    <property type="entry name" value="Rho_GTPase_activation_prot"/>
</dbReference>
<dbReference type="OMA" id="NTFEKWF"/>
<keyword evidence="5" id="KW-1185">Reference proteome</keyword>
<evidence type="ECO:0000259" key="3">
    <source>
        <dbReference type="PROSITE" id="PS50238"/>
    </source>
</evidence>
<dbReference type="GO" id="GO:0005096">
    <property type="term" value="F:GTPase activator activity"/>
    <property type="evidence" value="ECO:0007669"/>
    <property type="project" value="UniProtKB-KW"/>
</dbReference>
<sequence>MKAFVTVNKQKAFPPSECSGDFTWNAMFGQSVTLQPVPIQSLSELERARLQDVTFFHLQGKDLGCQITIPSDGPKRRKSFRRKKDSLSKEKKDKELHPLGFGIPLSQVILNDCARKKKQDAVKEGRRDCLDLETTVMRFRAKNQQKHVDDSDAFLQSASEIVNEPLSPTFLDNLSRGHRRGAVSVDSITDLDDNQSRLLEALQLSLPMELERKCVTKTKKKLSLNPIFQQVPRVVQQCCLHIEKYGLHTVGIFRVGSSKKRVRQLRSEFDQGLHVILDEEHSVHDVAALLKEFLRDMPDPLLPKELYSAFINTMSMNHKEALSTLQLLIYLLPPCNCDTLLRLLELLSKVVSHAHDSLGEEGQEMTGNKMTAVNLATIFGPNLLHRENMSDKDYIAQAAQVEESSAIIGVIQKMIENYRTLFIVSPEFQHEVLMSLMQTDSDVVHYLLRRKLKYQSGSDEENEAYVMAEHHCTKSTCDSCSSTSGDLTPMTISPSFCESLSVKDKSVSPGSELFKVSEALAFFGQHRKAFATQSLKGEFSDDSV</sequence>
<dbReference type="Proteomes" id="UP000288216">
    <property type="component" value="Unassembled WGS sequence"/>
</dbReference>
<dbReference type="SUPFAM" id="SSF48350">
    <property type="entry name" value="GTPase activation domain, GAP"/>
    <property type="match status" value="1"/>
</dbReference>
<dbReference type="Pfam" id="PF00620">
    <property type="entry name" value="RhoGAP"/>
    <property type="match status" value="1"/>
</dbReference>
<reference evidence="4 5" key="1">
    <citation type="journal article" date="2018" name="Nat. Ecol. Evol.">
        <title>Shark genomes provide insights into elasmobranch evolution and the origin of vertebrates.</title>
        <authorList>
            <person name="Hara Y"/>
            <person name="Yamaguchi K"/>
            <person name="Onimaru K"/>
            <person name="Kadota M"/>
            <person name="Koyanagi M"/>
            <person name="Keeley SD"/>
            <person name="Tatsumi K"/>
            <person name="Tanaka K"/>
            <person name="Motone F"/>
            <person name="Kageyama Y"/>
            <person name="Nozu R"/>
            <person name="Adachi N"/>
            <person name="Nishimura O"/>
            <person name="Nakagawa R"/>
            <person name="Tanegashima C"/>
            <person name="Kiyatake I"/>
            <person name="Matsumoto R"/>
            <person name="Murakumo K"/>
            <person name="Nishida K"/>
            <person name="Terakita A"/>
            <person name="Kuratani S"/>
            <person name="Sato K"/>
            <person name="Hyodo S Kuraku.S."/>
        </authorList>
    </citation>
    <scope>NUCLEOTIDE SEQUENCE [LARGE SCALE GENOMIC DNA]</scope>
</reference>
<dbReference type="PROSITE" id="PS50238">
    <property type="entry name" value="RHOGAP"/>
    <property type="match status" value="1"/>
</dbReference>
<feature type="compositionally biased region" description="Basic residues" evidence="2">
    <location>
        <begin position="75"/>
        <end position="84"/>
    </location>
</feature>
<evidence type="ECO:0000313" key="5">
    <source>
        <dbReference type="Proteomes" id="UP000288216"/>
    </source>
</evidence>
<evidence type="ECO:0000313" key="4">
    <source>
        <dbReference type="EMBL" id="GCB60355.1"/>
    </source>
</evidence>
<feature type="domain" description="Rho-GAP" evidence="3">
    <location>
        <begin position="222"/>
        <end position="422"/>
    </location>
</feature>
<dbReference type="STRING" id="75743.A0A401NHK5"/>
<dbReference type="SMART" id="SM00324">
    <property type="entry name" value="RhoGAP"/>
    <property type="match status" value="1"/>
</dbReference>